<dbReference type="RefSeq" id="WP_194141279.1">
    <property type="nucleotide sequence ID" value="NZ_PRDM01000007.1"/>
</dbReference>
<dbReference type="InterPro" id="IPR050276">
    <property type="entry name" value="MshD_Acetyltransferase"/>
</dbReference>
<dbReference type="PROSITE" id="PS51186">
    <property type="entry name" value="GNAT"/>
    <property type="match status" value="1"/>
</dbReference>
<comment type="caution">
    <text evidence="2">The sequence shown here is derived from an EMBL/GenBank/DDBJ whole genome shotgun (WGS) entry which is preliminary data.</text>
</comment>
<dbReference type="SUPFAM" id="SSF55729">
    <property type="entry name" value="Acyl-CoA N-acyltransferases (Nat)"/>
    <property type="match status" value="1"/>
</dbReference>
<accession>A0ABR9TS02</accession>
<proteinExistence type="predicted"/>
<dbReference type="EMBL" id="PRDM01000007">
    <property type="protein sequence ID" value="MBE8728156.1"/>
    <property type="molecule type" value="Genomic_DNA"/>
</dbReference>
<organism evidence="2 3">
    <name type="scientific">Flavobacterium hungaricum</name>
    <dbReference type="NCBI Taxonomy" id="2082725"/>
    <lineage>
        <taxon>Bacteria</taxon>
        <taxon>Pseudomonadati</taxon>
        <taxon>Bacteroidota</taxon>
        <taxon>Flavobacteriia</taxon>
        <taxon>Flavobacteriales</taxon>
        <taxon>Flavobacteriaceae</taxon>
        <taxon>Flavobacterium</taxon>
    </lineage>
</organism>
<feature type="domain" description="N-acetyltransferase" evidence="1">
    <location>
        <begin position="6"/>
        <end position="145"/>
    </location>
</feature>
<evidence type="ECO:0000313" key="3">
    <source>
        <dbReference type="Proteomes" id="UP000640614"/>
    </source>
</evidence>
<evidence type="ECO:0000313" key="2">
    <source>
        <dbReference type="EMBL" id="MBE8728156.1"/>
    </source>
</evidence>
<protein>
    <submittedName>
        <fullName evidence="2">N-acetyltransferase</fullName>
    </submittedName>
</protein>
<dbReference type="Gene3D" id="3.40.630.30">
    <property type="match status" value="1"/>
</dbReference>
<name>A0ABR9TS02_9FLAO</name>
<evidence type="ECO:0000259" key="1">
    <source>
        <dbReference type="PROSITE" id="PS51186"/>
    </source>
</evidence>
<dbReference type="InterPro" id="IPR000182">
    <property type="entry name" value="GNAT_dom"/>
</dbReference>
<dbReference type="PANTHER" id="PTHR43617">
    <property type="entry name" value="L-AMINO ACID N-ACETYLTRANSFERASE"/>
    <property type="match status" value="1"/>
</dbReference>
<reference evidence="2 3" key="1">
    <citation type="submission" date="2018-07" db="EMBL/GenBank/DDBJ databases">
        <title>Genome assembly of strain KB82.</title>
        <authorList>
            <person name="Kukolya J."/>
            <person name="Horvath B."/>
            <person name="Nagy I."/>
            <person name="Toth A."/>
        </authorList>
    </citation>
    <scope>NUCLEOTIDE SEQUENCE [LARGE SCALE GENOMIC DNA]</scope>
    <source>
        <strain evidence="2 3">Kb82</strain>
    </source>
</reference>
<keyword evidence="3" id="KW-1185">Reference proteome</keyword>
<dbReference type="Pfam" id="PF00583">
    <property type="entry name" value="Acetyltransf_1"/>
    <property type="match status" value="1"/>
</dbReference>
<dbReference type="CDD" id="cd04301">
    <property type="entry name" value="NAT_SF"/>
    <property type="match status" value="1"/>
</dbReference>
<sequence>MKNSSLQISEFKESDRKALQELFLKVRKETFVWKDQTSFHLEDFDKETQGEYILTAFFENRPIGFISVWVPNKFIHHLYIDSEFQKRGIGKSLLEAIVNEIGYPLRLKCLEKNTLAISFYKKLGFTEKEKGGFGNDSYILFQLNTTSE</sequence>
<dbReference type="Proteomes" id="UP000640614">
    <property type="component" value="Unassembled WGS sequence"/>
</dbReference>
<dbReference type="InterPro" id="IPR016181">
    <property type="entry name" value="Acyl_CoA_acyltransferase"/>
</dbReference>
<gene>
    <name evidence="2" type="ORF">C4F50_24845</name>
</gene>